<evidence type="ECO:0000259" key="1">
    <source>
        <dbReference type="Pfam" id="PF03050"/>
    </source>
</evidence>
<feature type="domain" description="Transposase IS66 central" evidence="1">
    <location>
        <begin position="58"/>
        <end position="124"/>
    </location>
</feature>
<dbReference type="Pfam" id="PF03050">
    <property type="entry name" value="DDE_Tnp_IS66"/>
    <property type="match status" value="1"/>
</dbReference>
<organism evidence="2">
    <name type="scientific">marine sediment metagenome</name>
    <dbReference type="NCBI Taxonomy" id="412755"/>
    <lineage>
        <taxon>unclassified sequences</taxon>
        <taxon>metagenomes</taxon>
        <taxon>ecological metagenomes</taxon>
    </lineage>
</organism>
<gene>
    <name evidence="2" type="ORF">S06H3_36176</name>
</gene>
<dbReference type="EMBL" id="BARV01021889">
    <property type="protein sequence ID" value="GAI28778.1"/>
    <property type="molecule type" value="Genomic_DNA"/>
</dbReference>
<comment type="caution">
    <text evidence="2">The sequence shown here is derived from an EMBL/GenBank/DDBJ whole genome shotgun (WGS) entry which is preliminary data.</text>
</comment>
<evidence type="ECO:0000313" key="2">
    <source>
        <dbReference type="EMBL" id="GAI28778.1"/>
    </source>
</evidence>
<accession>X1MBW8</accession>
<sequence length="142" mass="16777">MILNFCQGCEIEIRDLNDALLKNPLDDELKELVIAFGSVLRNIVGTIDRFGLKTRYLNKHKKEVKSFFNKLEKQEFVSEIGEKLQKRLIKYKTKLFTFLDHDDIPWNNNNVEHAIKYFAKYRRLVNGRIIEKGLNDYLVLLS</sequence>
<dbReference type="InterPro" id="IPR004291">
    <property type="entry name" value="Transposase_IS66_central"/>
</dbReference>
<protein>
    <recommendedName>
        <fullName evidence="1">Transposase IS66 central domain-containing protein</fullName>
    </recommendedName>
</protein>
<dbReference type="AlphaFoldDB" id="X1MBW8"/>
<name>X1MBW8_9ZZZZ</name>
<reference evidence="2" key="1">
    <citation type="journal article" date="2014" name="Front. Microbiol.">
        <title>High frequency of phylogenetically diverse reductive dehalogenase-homologous genes in deep subseafloor sedimentary metagenomes.</title>
        <authorList>
            <person name="Kawai M."/>
            <person name="Futagami T."/>
            <person name="Toyoda A."/>
            <person name="Takaki Y."/>
            <person name="Nishi S."/>
            <person name="Hori S."/>
            <person name="Arai W."/>
            <person name="Tsubouchi T."/>
            <person name="Morono Y."/>
            <person name="Uchiyama I."/>
            <person name="Ito T."/>
            <person name="Fujiyama A."/>
            <person name="Inagaki F."/>
            <person name="Takami H."/>
        </authorList>
    </citation>
    <scope>NUCLEOTIDE SEQUENCE</scope>
    <source>
        <strain evidence="2">Expedition CK06-06</strain>
    </source>
</reference>
<proteinExistence type="predicted"/>
<feature type="non-terminal residue" evidence="2">
    <location>
        <position position="142"/>
    </location>
</feature>